<comment type="caution">
    <text evidence="8">The sequence shown here is derived from an EMBL/GenBank/DDBJ whole genome shotgun (WGS) entry which is preliminary data.</text>
</comment>
<feature type="transmembrane region" description="Helical" evidence="6">
    <location>
        <begin position="192"/>
        <end position="212"/>
    </location>
</feature>
<sequence length="502" mass="54920">MSKLERVPFEEAMNLTGYGKCNLLTFLLCGSIIMGMCFEIFSVAYLVPASACELGTTSSQQGLMAAVPLVGIIATSHFWGYLADTRGRKKVLCVAMTLSFLTGAAAALSPDWITFGVLKFMSSGSVAGSFALSLTLLSECNPERKRNALLILTSTVFLSCNGVMAVIAIPVLPLKFSYYIPALGIHFNSWRLLNLIFCSPCAISAFGLLFAFESPKYFMSVGKEDEALKVLRSMYVINNKKSGEEYPVKSLILNEDDAPDAVKGFWASIVVQTTPLFKPPLLKNTILISIIFVIVFICINPFMVWMPYIVDGFIRSVQRGEPGLTFCQRIRATQNITRSIDEEMDNKCALNEFAMTMVFGIGIILAVANTIVSILVNYVKKKTLLITVQVLCGAAGLLVNSTSLWYLSAIFFIVFLSGVINFGFMSTFSVDVFPTYVKAMAVCLTLMVGRGSAVFGINLLKAMLNTNCEAAFYMFGSIALVGACLQFLLPESKPIQRKCPEP</sequence>
<evidence type="ECO:0000256" key="1">
    <source>
        <dbReference type="ARBA" id="ARBA00004141"/>
    </source>
</evidence>
<comment type="subcellular location">
    <subcellularLocation>
        <location evidence="1">Membrane</location>
        <topology evidence="1">Multi-pass membrane protein</topology>
    </subcellularLocation>
</comment>
<protein>
    <recommendedName>
        <fullName evidence="7">Major facilitator superfamily (MFS) profile domain-containing protein</fullName>
    </recommendedName>
</protein>
<dbReference type="InterPro" id="IPR020846">
    <property type="entry name" value="MFS_dom"/>
</dbReference>
<feature type="transmembrane region" description="Helical" evidence="6">
    <location>
        <begin position="149"/>
        <end position="172"/>
    </location>
</feature>
<keyword evidence="3 6" id="KW-0812">Transmembrane</keyword>
<dbReference type="Pfam" id="PF07690">
    <property type="entry name" value="MFS_1"/>
    <property type="match status" value="1"/>
</dbReference>
<dbReference type="PROSITE" id="PS50850">
    <property type="entry name" value="MFS"/>
    <property type="match status" value="1"/>
</dbReference>
<evidence type="ECO:0000313" key="9">
    <source>
        <dbReference type="Proteomes" id="UP001549921"/>
    </source>
</evidence>
<evidence type="ECO:0000313" key="8">
    <source>
        <dbReference type="EMBL" id="KAL0831746.1"/>
    </source>
</evidence>
<evidence type="ECO:0000256" key="6">
    <source>
        <dbReference type="SAM" id="Phobius"/>
    </source>
</evidence>
<dbReference type="PANTHER" id="PTHR23511">
    <property type="entry name" value="SYNAPTIC VESICLE GLYCOPROTEIN 2"/>
    <property type="match status" value="1"/>
</dbReference>
<organism evidence="8 9">
    <name type="scientific">Loxostege sticticalis</name>
    <name type="common">Beet webworm moth</name>
    <dbReference type="NCBI Taxonomy" id="481309"/>
    <lineage>
        <taxon>Eukaryota</taxon>
        <taxon>Metazoa</taxon>
        <taxon>Ecdysozoa</taxon>
        <taxon>Arthropoda</taxon>
        <taxon>Hexapoda</taxon>
        <taxon>Insecta</taxon>
        <taxon>Pterygota</taxon>
        <taxon>Neoptera</taxon>
        <taxon>Endopterygota</taxon>
        <taxon>Lepidoptera</taxon>
        <taxon>Glossata</taxon>
        <taxon>Ditrysia</taxon>
        <taxon>Pyraloidea</taxon>
        <taxon>Crambidae</taxon>
        <taxon>Pyraustinae</taxon>
        <taxon>Loxostege</taxon>
    </lineage>
</organism>
<dbReference type="Proteomes" id="UP001549921">
    <property type="component" value="Unassembled WGS sequence"/>
</dbReference>
<keyword evidence="4 6" id="KW-1133">Transmembrane helix</keyword>
<dbReference type="AlphaFoldDB" id="A0ABD0T2G9"/>
<evidence type="ECO:0000259" key="7">
    <source>
        <dbReference type="PROSITE" id="PS50850"/>
    </source>
</evidence>
<feature type="transmembrane region" description="Helical" evidence="6">
    <location>
        <begin position="405"/>
        <end position="424"/>
    </location>
</feature>
<feature type="transmembrane region" description="Helical" evidence="6">
    <location>
        <begin position="286"/>
        <end position="310"/>
    </location>
</feature>
<dbReference type="Gene3D" id="1.20.1250.20">
    <property type="entry name" value="MFS general substrate transporter like domains"/>
    <property type="match status" value="1"/>
</dbReference>
<name>A0ABD0T2G9_LOXSC</name>
<feature type="transmembrane region" description="Helical" evidence="6">
    <location>
        <begin position="91"/>
        <end position="109"/>
    </location>
</feature>
<dbReference type="PANTHER" id="PTHR23511:SF35">
    <property type="entry name" value="MAJOR FACILITATOR SUPERFAMILY (MFS) PROFILE DOMAIN-CONTAINING PROTEIN"/>
    <property type="match status" value="1"/>
</dbReference>
<feature type="transmembrane region" description="Helical" evidence="6">
    <location>
        <begin position="59"/>
        <end position="79"/>
    </location>
</feature>
<dbReference type="EMBL" id="JBEDNZ010000011">
    <property type="protein sequence ID" value="KAL0831746.1"/>
    <property type="molecule type" value="Genomic_DNA"/>
</dbReference>
<feature type="transmembrane region" description="Helical" evidence="6">
    <location>
        <begin position="353"/>
        <end position="376"/>
    </location>
</feature>
<feature type="transmembrane region" description="Helical" evidence="6">
    <location>
        <begin position="21"/>
        <end position="47"/>
    </location>
</feature>
<feature type="domain" description="Major facilitator superfamily (MFS) profile" evidence="7">
    <location>
        <begin position="23"/>
        <end position="494"/>
    </location>
</feature>
<feature type="transmembrane region" description="Helical" evidence="6">
    <location>
        <begin position="436"/>
        <end position="458"/>
    </location>
</feature>
<reference evidence="8 9" key="1">
    <citation type="submission" date="2024-06" db="EMBL/GenBank/DDBJ databases">
        <title>A chromosome-level genome assembly of beet webworm, Loxostege sticticalis.</title>
        <authorList>
            <person name="Zhang Y."/>
        </authorList>
    </citation>
    <scope>NUCLEOTIDE SEQUENCE [LARGE SCALE GENOMIC DNA]</scope>
    <source>
        <strain evidence="8">AQ028</strain>
        <tissue evidence="8">Male pupae</tissue>
    </source>
</reference>
<evidence type="ECO:0000256" key="3">
    <source>
        <dbReference type="ARBA" id="ARBA00022692"/>
    </source>
</evidence>
<evidence type="ECO:0000256" key="4">
    <source>
        <dbReference type="ARBA" id="ARBA00022989"/>
    </source>
</evidence>
<dbReference type="GO" id="GO:0016020">
    <property type="term" value="C:membrane"/>
    <property type="evidence" value="ECO:0007669"/>
    <property type="project" value="UniProtKB-SubCell"/>
</dbReference>
<feature type="transmembrane region" description="Helical" evidence="6">
    <location>
        <begin position="115"/>
        <end position="137"/>
    </location>
</feature>
<evidence type="ECO:0000256" key="2">
    <source>
        <dbReference type="ARBA" id="ARBA00022448"/>
    </source>
</evidence>
<proteinExistence type="predicted"/>
<accession>A0ABD0T2G9</accession>
<evidence type="ECO:0000256" key="5">
    <source>
        <dbReference type="ARBA" id="ARBA00023136"/>
    </source>
</evidence>
<keyword evidence="5 6" id="KW-0472">Membrane</keyword>
<dbReference type="InterPro" id="IPR011701">
    <property type="entry name" value="MFS"/>
</dbReference>
<feature type="transmembrane region" description="Helical" evidence="6">
    <location>
        <begin position="470"/>
        <end position="489"/>
    </location>
</feature>
<dbReference type="InterPro" id="IPR036259">
    <property type="entry name" value="MFS_trans_sf"/>
</dbReference>
<gene>
    <name evidence="8" type="ORF">ABMA28_001288</name>
</gene>
<dbReference type="SUPFAM" id="SSF103473">
    <property type="entry name" value="MFS general substrate transporter"/>
    <property type="match status" value="1"/>
</dbReference>
<keyword evidence="2" id="KW-0813">Transport</keyword>